<evidence type="ECO:0000313" key="11">
    <source>
        <dbReference type="Proteomes" id="UP000540989"/>
    </source>
</evidence>
<evidence type="ECO:0000256" key="3">
    <source>
        <dbReference type="ARBA" id="ARBA00022475"/>
    </source>
</evidence>
<evidence type="ECO:0000256" key="4">
    <source>
        <dbReference type="ARBA" id="ARBA00022692"/>
    </source>
</evidence>
<dbReference type="NCBIfam" id="TIGR00964">
    <property type="entry name" value="secE_bact"/>
    <property type="match status" value="1"/>
</dbReference>
<dbReference type="HAMAP" id="MF_00422">
    <property type="entry name" value="SecE"/>
    <property type="match status" value="1"/>
</dbReference>
<dbReference type="EMBL" id="JACHIP010000001">
    <property type="protein sequence ID" value="MBB5056342.1"/>
    <property type="molecule type" value="Genomic_DNA"/>
</dbReference>
<evidence type="ECO:0000256" key="5">
    <source>
        <dbReference type="ARBA" id="ARBA00022927"/>
    </source>
</evidence>
<evidence type="ECO:0000256" key="7">
    <source>
        <dbReference type="ARBA" id="ARBA00023010"/>
    </source>
</evidence>
<comment type="caution">
    <text evidence="10">The sequence shown here is derived from an EMBL/GenBank/DDBJ whole genome shotgun (WGS) entry which is preliminary data.</text>
</comment>
<evidence type="ECO:0000313" key="10">
    <source>
        <dbReference type="EMBL" id="MBB5056342.1"/>
    </source>
</evidence>
<keyword evidence="4 9" id="KW-0812">Transmembrane</keyword>
<dbReference type="GO" id="GO:0009306">
    <property type="term" value="P:protein secretion"/>
    <property type="evidence" value="ECO:0007669"/>
    <property type="project" value="UniProtKB-UniRule"/>
</dbReference>
<dbReference type="InterPro" id="IPR001901">
    <property type="entry name" value="Translocase_SecE/Sec61-g"/>
</dbReference>
<evidence type="ECO:0000256" key="6">
    <source>
        <dbReference type="ARBA" id="ARBA00022989"/>
    </source>
</evidence>
<protein>
    <recommendedName>
        <fullName evidence="9">Protein translocase subunit SecE</fullName>
    </recommendedName>
</protein>
<comment type="similarity">
    <text evidence="9">Belongs to the SecE/SEC61-gamma family.</text>
</comment>
<dbReference type="GO" id="GO:0065002">
    <property type="term" value="P:intracellular protein transmembrane transport"/>
    <property type="evidence" value="ECO:0007669"/>
    <property type="project" value="UniProtKB-UniRule"/>
</dbReference>
<keyword evidence="3 9" id="KW-1003">Cell membrane</keyword>
<dbReference type="InterPro" id="IPR038379">
    <property type="entry name" value="SecE_sf"/>
</dbReference>
<keyword evidence="11" id="KW-1185">Reference proteome</keyword>
<dbReference type="GO" id="GO:0008320">
    <property type="term" value="F:protein transmembrane transporter activity"/>
    <property type="evidence" value="ECO:0007669"/>
    <property type="project" value="UniProtKB-UniRule"/>
</dbReference>
<name>A0A7W8E2B5_9BACT</name>
<reference evidence="10 11" key="1">
    <citation type="submission" date="2020-08" db="EMBL/GenBank/DDBJ databases">
        <title>Genomic Encyclopedia of Type Strains, Phase IV (KMG-V): Genome sequencing to study the core and pangenomes of soil and plant-associated prokaryotes.</title>
        <authorList>
            <person name="Whitman W."/>
        </authorList>
    </citation>
    <scope>NUCLEOTIDE SEQUENCE [LARGE SCALE GENOMIC DNA]</scope>
    <source>
        <strain evidence="10 11">M8UP14</strain>
    </source>
</reference>
<dbReference type="Gene3D" id="1.20.5.1030">
    <property type="entry name" value="Preprotein translocase secy subunit"/>
    <property type="match status" value="1"/>
</dbReference>
<keyword evidence="2 9" id="KW-0813">Transport</keyword>
<gene>
    <name evidence="9" type="primary">secE</name>
    <name evidence="10" type="ORF">HDF16_001011</name>
</gene>
<feature type="transmembrane region" description="Helical" evidence="9">
    <location>
        <begin position="49"/>
        <end position="69"/>
    </location>
</feature>
<dbReference type="Pfam" id="PF00584">
    <property type="entry name" value="SecE"/>
    <property type="match status" value="1"/>
</dbReference>
<dbReference type="Proteomes" id="UP000540989">
    <property type="component" value="Unassembled WGS sequence"/>
</dbReference>
<organism evidence="10 11">
    <name type="scientific">Granulicella aggregans</name>
    <dbReference type="NCBI Taxonomy" id="474949"/>
    <lineage>
        <taxon>Bacteria</taxon>
        <taxon>Pseudomonadati</taxon>
        <taxon>Acidobacteriota</taxon>
        <taxon>Terriglobia</taxon>
        <taxon>Terriglobales</taxon>
        <taxon>Acidobacteriaceae</taxon>
        <taxon>Granulicella</taxon>
    </lineage>
</organism>
<keyword evidence="6 9" id="KW-1133">Transmembrane helix</keyword>
<keyword evidence="5 9" id="KW-0653">Protein transport</keyword>
<dbReference type="PANTHER" id="PTHR33910:SF1">
    <property type="entry name" value="PROTEIN TRANSLOCASE SUBUNIT SECE"/>
    <property type="match status" value="1"/>
</dbReference>
<sequence>MAKAITVTDESRTNTGIDNLKATPARLVEFLKDVRSEMRKVIWPSRTDVQTTTTVVLVTVFIFAAYFWLVDNIIGRAIEALLHKLSTHS</sequence>
<accession>A0A7W8E2B5</accession>
<comment type="subcellular location">
    <subcellularLocation>
        <location evidence="9">Cell membrane</location>
        <topology evidence="9">Single-pass membrane protein</topology>
    </subcellularLocation>
    <subcellularLocation>
        <location evidence="1">Membrane</location>
    </subcellularLocation>
</comment>
<dbReference type="GO" id="GO:0006605">
    <property type="term" value="P:protein targeting"/>
    <property type="evidence" value="ECO:0007669"/>
    <property type="project" value="UniProtKB-UniRule"/>
</dbReference>
<comment type="subunit">
    <text evidence="9">Component of the Sec protein translocase complex. Heterotrimer consisting of SecY, SecE and SecG subunits. The heterotrimers can form oligomers, although 1 heterotrimer is thought to be able to translocate proteins. Interacts with the ribosome. Interacts with SecDF, and other proteins may be involved. Interacts with SecA.</text>
</comment>
<evidence type="ECO:0000256" key="9">
    <source>
        <dbReference type="HAMAP-Rule" id="MF_00422"/>
    </source>
</evidence>
<evidence type="ECO:0000256" key="2">
    <source>
        <dbReference type="ARBA" id="ARBA00022448"/>
    </source>
</evidence>
<dbReference type="PRINTS" id="PR01650">
    <property type="entry name" value="SECETRNLCASE"/>
</dbReference>
<dbReference type="RefSeq" id="WP_184213997.1">
    <property type="nucleotide sequence ID" value="NZ_JACHIP010000001.1"/>
</dbReference>
<keyword evidence="7 9" id="KW-0811">Translocation</keyword>
<dbReference type="GO" id="GO:0043952">
    <property type="term" value="P:protein transport by the Sec complex"/>
    <property type="evidence" value="ECO:0007669"/>
    <property type="project" value="UniProtKB-UniRule"/>
</dbReference>
<proteinExistence type="inferred from homology"/>
<evidence type="ECO:0000256" key="1">
    <source>
        <dbReference type="ARBA" id="ARBA00004370"/>
    </source>
</evidence>
<dbReference type="PANTHER" id="PTHR33910">
    <property type="entry name" value="PROTEIN TRANSLOCASE SUBUNIT SECE"/>
    <property type="match status" value="1"/>
</dbReference>
<dbReference type="AlphaFoldDB" id="A0A7W8E2B5"/>
<dbReference type="GO" id="GO:0005886">
    <property type="term" value="C:plasma membrane"/>
    <property type="evidence" value="ECO:0007669"/>
    <property type="project" value="UniProtKB-SubCell"/>
</dbReference>
<comment type="function">
    <text evidence="9">Essential subunit of the Sec protein translocation channel SecYEG. Clamps together the 2 halves of SecY. May contact the channel plug during translocation.</text>
</comment>
<dbReference type="InterPro" id="IPR005807">
    <property type="entry name" value="SecE_bac"/>
</dbReference>
<keyword evidence="8 9" id="KW-0472">Membrane</keyword>
<evidence type="ECO:0000256" key="8">
    <source>
        <dbReference type="ARBA" id="ARBA00023136"/>
    </source>
</evidence>